<dbReference type="Gene3D" id="3.30.1360.70">
    <property type="entry name" value="Arginyl tRNA synthetase N-terminal domain"/>
    <property type="match status" value="1"/>
</dbReference>
<dbReference type="Pfam" id="PF03485">
    <property type="entry name" value="Arg_tRNA_synt_N"/>
    <property type="match status" value="1"/>
</dbReference>
<comment type="subunit">
    <text evidence="9">Monomer.</text>
</comment>
<dbReference type="SMART" id="SM00836">
    <property type="entry name" value="DALR_1"/>
    <property type="match status" value="1"/>
</dbReference>
<reference evidence="14" key="1">
    <citation type="submission" date="2017-09" db="EMBL/GenBank/DDBJ databases">
        <title>Depth-based differentiation of microbial function through sediment-hosted aquifers and enrichment of novel symbionts in the deep terrestrial subsurface.</title>
        <authorList>
            <person name="Probst A.J."/>
            <person name="Ladd B."/>
            <person name="Jarett J.K."/>
            <person name="Geller-Mcgrath D.E."/>
            <person name="Sieber C.M.K."/>
            <person name="Emerson J.B."/>
            <person name="Anantharaman K."/>
            <person name="Thomas B.C."/>
            <person name="Malmstrom R."/>
            <person name="Stieglmeier M."/>
            <person name="Klingl A."/>
            <person name="Woyke T."/>
            <person name="Ryan C.M."/>
            <person name="Banfield J.F."/>
        </authorList>
    </citation>
    <scope>NUCLEOTIDE SEQUENCE [LARGE SCALE GENOMIC DNA]</scope>
</reference>
<dbReference type="GO" id="GO:0004814">
    <property type="term" value="F:arginine-tRNA ligase activity"/>
    <property type="evidence" value="ECO:0007669"/>
    <property type="project" value="UniProtKB-UniRule"/>
</dbReference>
<evidence type="ECO:0000256" key="10">
    <source>
        <dbReference type="RuleBase" id="RU363038"/>
    </source>
</evidence>
<proteinExistence type="inferred from homology"/>
<evidence type="ECO:0000256" key="7">
    <source>
        <dbReference type="ARBA" id="ARBA00023146"/>
    </source>
</evidence>
<dbReference type="SUPFAM" id="SSF55190">
    <property type="entry name" value="Arginyl-tRNA synthetase (ArgRS), N-terminal 'additional' domain"/>
    <property type="match status" value="1"/>
</dbReference>
<evidence type="ECO:0000256" key="9">
    <source>
        <dbReference type="HAMAP-Rule" id="MF_00123"/>
    </source>
</evidence>
<organism evidence="13 14">
    <name type="scientific">Candidatus Harrisonbacteria bacterium CG10_big_fil_rev_8_21_14_0_10_38_8</name>
    <dbReference type="NCBI Taxonomy" id="1974582"/>
    <lineage>
        <taxon>Bacteria</taxon>
        <taxon>Candidatus Harrisoniibacteriota</taxon>
    </lineage>
</organism>
<dbReference type="InterPro" id="IPR014729">
    <property type="entry name" value="Rossmann-like_a/b/a_fold"/>
</dbReference>
<dbReference type="InterPro" id="IPR001278">
    <property type="entry name" value="Arg-tRNA-ligase"/>
</dbReference>
<keyword evidence="4 9" id="KW-0547">Nucleotide-binding</keyword>
<dbReference type="HAMAP" id="MF_00123">
    <property type="entry name" value="Arg_tRNA_synth"/>
    <property type="match status" value="1"/>
</dbReference>
<keyword evidence="3 9" id="KW-0436">Ligase</keyword>
<accession>A0A2M6WJG2</accession>
<dbReference type="InterPro" id="IPR035684">
    <property type="entry name" value="ArgRS_core"/>
</dbReference>
<keyword evidence="5 9" id="KW-0067">ATP-binding</keyword>
<evidence type="ECO:0000256" key="2">
    <source>
        <dbReference type="ARBA" id="ARBA00022490"/>
    </source>
</evidence>
<dbReference type="GO" id="GO:0005737">
    <property type="term" value="C:cytoplasm"/>
    <property type="evidence" value="ECO:0007669"/>
    <property type="project" value="UniProtKB-SubCell"/>
</dbReference>
<evidence type="ECO:0000256" key="6">
    <source>
        <dbReference type="ARBA" id="ARBA00022917"/>
    </source>
</evidence>
<dbReference type="PANTHER" id="PTHR11956">
    <property type="entry name" value="ARGINYL-TRNA SYNTHETASE"/>
    <property type="match status" value="1"/>
</dbReference>
<dbReference type="EMBL" id="PFAY01000028">
    <property type="protein sequence ID" value="PIT92917.1"/>
    <property type="molecule type" value="Genomic_DNA"/>
</dbReference>
<dbReference type="PANTHER" id="PTHR11956:SF5">
    <property type="entry name" value="ARGININE--TRNA LIGASE, CYTOPLASMIC"/>
    <property type="match status" value="1"/>
</dbReference>
<dbReference type="CDD" id="cd00671">
    <property type="entry name" value="ArgRS_core"/>
    <property type="match status" value="1"/>
</dbReference>
<dbReference type="InterPro" id="IPR009080">
    <property type="entry name" value="tRNAsynth_Ia_anticodon-bd"/>
</dbReference>
<feature type="short sequence motif" description="'HIGH' region" evidence="9">
    <location>
        <begin position="119"/>
        <end position="129"/>
    </location>
</feature>
<keyword evidence="7 9" id="KW-0030">Aminoacyl-tRNA synthetase</keyword>
<dbReference type="Pfam" id="PF05746">
    <property type="entry name" value="DALR_1"/>
    <property type="match status" value="1"/>
</dbReference>
<dbReference type="InterPro" id="IPR001412">
    <property type="entry name" value="aa-tRNA-synth_I_CS"/>
</dbReference>
<dbReference type="GO" id="GO:0005524">
    <property type="term" value="F:ATP binding"/>
    <property type="evidence" value="ECO:0007669"/>
    <property type="project" value="UniProtKB-UniRule"/>
</dbReference>
<feature type="domain" description="DALR anticodon binding" evidence="11">
    <location>
        <begin position="450"/>
        <end position="564"/>
    </location>
</feature>
<dbReference type="Pfam" id="PF00750">
    <property type="entry name" value="tRNA-synt_1d"/>
    <property type="match status" value="1"/>
</dbReference>
<dbReference type="InterPro" id="IPR005148">
    <property type="entry name" value="Arg-tRNA-synth_N"/>
</dbReference>
<dbReference type="EC" id="6.1.1.19" evidence="9"/>
<sequence>MLSMMKEKIQNFIKKVLEVNQVDIEVPTATSHGHYSTNVAMILAKGSPVKLASEYVEALLKGDKEKMFSRIEVAGPGFINFTLSSEYLYGELALFSKKRKVTAPDIGKGKLAIIEYSSPNIAKPMHVGHMRSTIIGDSINRIHKYLGYKTIRWNYVGDTGTQFGKLIAAYKLWGDKEKIEADPVNELVELYIRFHKEMEINPELEDEGRREFAKLEKKDKTNLALWSWFSKVSLKEFKDIYKLLGVEFDIYKGESRFSGSQLQKFIKKLKAQKIAVSSQGALIINLDEFSLPPVLIRKADGSTIYFSRDLFLLKHRLKNYNPKKILIETGGEQALHFQQLQAVAKILGLDSAELTHIKHGLVLDKSGKKLSTREGGAVRLIDLVTKVLDEANKVVLEKNPEMDEEQRREIAKVVGIGALKYADLKENRNSDMVFDLDQMLSFSGNSGPYLQYSYARYMSIIEKVGELSGAKIETLVLEKEISIIKKIMDFTDVVLLCEKTYLTSYLASYLHELAKETNSYYENTRILDDEDDRRMKARALLLLQVSRVLEKGLDLMGVEVLKRI</sequence>
<dbReference type="PRINTS" id="PR01038">
    <property type="entry name" value="TRNASYNTHARG"/>
</dbReference>
<comment type="subcellular location">
    <subcellularLocation>
        <location evidence="9">Cytoplasm</location>
    </subcellularLocation>
</comment>
<dbReference type="PROSITE" id="PS00178">
    <property type="entry name" value="AA_TRNA_LIGASE_I"/>
    <property type="match status" value="1"/>
</dbReference>
<dbReference type="Proteomes" id="UP000229112">
    <property type="component" value="Unassembled WGS sequence"/>
</dbReference>
<name>A0A2M6WJG2_9BACT</name>
<dbReference type="InterPro" id="IPR008909">
    <property type="entry name" value="DALR_anticod-bd"/>
</dbReference>
<dbReference type="FunFam" id="3.40.50.620:FF:000116">
    <property type="entry name" value="Arginine--tRNA ligase"/>
    <property type="match status" value="1"/>
</dbReference>
<evidence type="ECO:0000256" key="3">
    <source>
        <dbReference type="ARBA" id="ARBA00022598"/>
    </source>
</evidence>
<feature type="domain" description="Arginyl tRNA synthetase N-terminal" evidence="12">
    <location>
        <begin position="3"/>
        <end position="83"/>
    </location>
</feature>
<dbReference type="InterPro" id="IPR036695">
    <property type="entry name" value="Arg-tRNA-synth_N_sf"/>
</dbReference>
<evidence type="ECO:0000259" key="11">
    <source>
        <dbReference type="SMART" id="SM00836"/>
    </source>
</evidence>
<dbReference type="SUPFAM" id="SSF52374">
    <property type="entry name" value="Nucleotidylyl transferase"/>
    <property type="match status" value="1"/>
</dbReference>
<evidence type="ECO:0000259" key="12">
    <source>
        <dbReference type="SMART" id="SM01016"/>
    </source>
</evidence>
<dbReference type="SMART" id="SM01016">
    <property type="entry name" value="Arg_tRNA_synt_N"/>
    <property type="match status" value="1"/>
</dbReference>
<protein>
    <recommendedName>
        <fullName evidence="9">Arginine--tRNA ligase</fullName>
        <ecNumber evidence="9">6.1.1.19</ecNumber>
    </recommendedName>
    <alternativeName>
        <fullName evidence="9">Arginyl-tRNA synthetase</fullName>
        <shortName evidence="9">ArgRS</shortName>
    </alternativeName>
</protein>
<evidence type="ECO:0000256" key="5">
    <source>
        <dbReference type="ARBA" id="ARBA00022840"/>
    </source>
</evidence>
<dbReference type="Gene3D" id="3.40.50.620">
    <property type="entry name" value="HUPs"/>
    <property type="match status" value="1"/>
</dbReference>
<evidence type="ECO:0000256" key="8">
    <source>
        <dbReference type="ARBA" id="ARBA00049339"/>
    </source>
</evidence>
<dbReference type="NCBIfam" id="TIGR00456">
    <property type="entry name" value="argS"/>
    <property type="match status" value="1"/>
</dbReference>
<gene>
    <name evidence="9" type="primary">argS</name>
    <name evidence="13" type="ORF">COU06_02795</name>
</gene>
<dbReference type="GO" id="GO:0006420">
    <property type="term" value="P:arginyl-tRNA aminoacylation"/>
    <property type="evidence" value="ECO:0007669"/>
    <property type="project" value="UniProtKB-UniRule"/>
</dbReference>
<dbReference type="Gene3D" id="1.10.730.10">
    <property type="entry name" value="Isoleucyl-tRNA Synthetase, Domain 1"/>
    <property type="match status" value="1"/>
</dbReference>
<evidence type="ECO:0000313" key="14">
    <source>
        <dbReference type="Proteomes" id="UP000229112"/>
    </source>
</evidence>
<evidence type="ECO:0000313" key="13">
    <source>
        <dbReference type="EMBL" id="PIT92917.1"/>
    </source>
</evidence>
<keyword evidence="6 9" id="KW-0648">Protein biosynthesis</keyword>
<evidence type="ECO:0000256" key="4">
    <source>
        <dbReference type="ARBA" id="ARBA00022741"/>
    </source>
</evidence>
<keyword evidence="2 9" id="KW-0963">Cytoplasm</keyword>
<dbReference type="SUPFAM" id="SSF47323">
    <property type="entry name" value="Anticodon-binding domain of a subclass of class I aminoacyl-tRNA synthetases"/>
    <property type="match status" value="1"/>
</dbReference>
<comment type="caution">
    <text evidence="13">The sequence shown here is derived from an EMBL/GenBank/DDBJ whole genome shotgun (WGS) entry which is preliminary data.</text>
</comment>
<evidence type="ECO:0000256" key="1">
    <source>
        <dbReference type="ARBA" id="ARBA00005594"/>
    </source>
</evidence>
<comment type="catalytic activity">
    <reaction evidence="8 9">
        <text>tRNA(Arg) + L-arginine + ATP = L-arginyl-tRNA(Arg) + AMP + diphosphate</text>
        <dbReference type="Rhea" id="RHEA:20301"/>
        <dbReference type="Rhea" id="RHEA-COMP:9658"/>
        <dbReference type="Rhea" id="RHEA-COMP:9673"/>
        <dbReference type="ChEBI" id="CHEBI:30616"/>
        <dbReference type="ChEBI" id="CHEBI:32682"/>
        <dbReference type="ChEBI" id="CHEBI:33019"/>
        <dbReference type="ChEBI" id="CHEBI:78442"/>
        <dbReference type="ChEBI" id="CHEBI:78513"/>
        <dbReference type="ChEBI" id="CHEBI:456215"/>
        <dbReference type="EC" id="6.1.1.19"/>
    </reaction>
</comment>
<comment type="similarity">
    <text evidence="1 9 10">Belongs to the class-I aminoacyl-tRNA synthetase family.</text>
</comment>
<dbReference type="AlphaFoldDB" id="A0A2M6WJG2"/>